<protein>
    <submittedName>
        <fullName evidence="2">tRNA threonylcarbamoyladenosine biosynthesis protein TsaB</fullName>
    </submittedName>
</protein>
<dbReference type="Proteomes" id="UP000199387">
    <property type="component" value="Unassembled WGS sequence"/>
</dbReference>
<evidence type="ECO:0000313" key="2">
    <source>
        <dbReference type="EMBL" id="SDD00113.1"/>
    </source>
</evidence>
<dbReference type="Pfam" id="PF00814">
    <property type="entry name" value="TsaD"/>
    <property type="match status" value="1"/>
</dbReference>
<evidence type="ECO:0000259" key="1">
    <source>
        <dbReference type="Pfam" id="PF00814"/>
    </source>
</evidence>
<reference evidence="2 3" key="1">
    <citation type="submission" date="2016-10" db="EMBL/GenBank/DDBJ databases">
        <authorList>
            <person name="de Groot N.N."/>
        </authorList>
    </citation>
    <scope>NUCLEOTIDE SEQUENCE [LARGE SCALE GENOMIC DNA]</scope>
    <source>
        <strain evidence="2 3">DSM 45514</strain>
    </source>
</reference>
<accession>A0A1G6R6T0</accession>
<dbReference type="CDD" id="cd24032">
    <property type="entry name" value="ASKHA_NBD_TsaB"/>
    <property type="match status" value="1"/>
</dbReference>
<dbReference type="InterPro" id="IPR043129">
    <property type="entry name" value="ATPase_NBD"/>
</dbReference>
<sequence length="235" mass="25639">MKLLTIDTSTLVLGVGLLDGRRVLGEVTTNLHKNHSVRLMPAIVQLMENLGLDAQELDGVAVASGPGSYTGIRIGFTTAKTIAWSRSIPLVTVSSLAALAMNGLRFPGGIVPLFDARRNRVYTGLYRRIGDEVTCAVEEQVIDIDQWLEQLEDQGPLLFLGEDAFRFQEQIQQVLGDEAQFGTGRENLVSAAHLGQLAVTRLEAGHVEGPEATPEYLQMTEAEAKWVSQQRRGQG</sequence>
<keyword evidence="3" id="KW-1185">Reference proteome</keyword>
<dbReference type="SUPFAM" id="SSF53067">
    <property type="entry name" value="Actin-like ATPase domain"/>
    <property type="match status" value="2"/>
</dbReference>
<evidence type="ECO:0000313" key="3">
    <source>
        <dbReference type="Proteomes" id="UP000199387"/>
    </source>
</evidence>
<dbReference type="Gene3D" id="3.30.420.40">
    <property type="match status" value="2"/>
</dbReference>
<organism evidence="2 3">
    <name type="scientific">Melghirimyces thermohalophilus</name>
    <dbReference type="NCBI Taxonomy" id="1236220"/>
    <lineage>
        <taxon>Bacteria</taxon>
        <taxon>Bacillati</taxon>
        <taxon>Bacillota</taxon>
        <taxon>Bacilli</taxon>
        <taxon>Bacillales</taxon>
        <taxon>Thermoactinomycetaceae</taxon>
        <taxon>Melghirimyces</taxon>
    </lineage>
</organism>
<dbReference type="GO" id="GO:0002949">
    <property type="term" value="P:tRNA threonylcarbamoyladenosine modification"/>
    <property type="evidence" value="ECO:0007669"/>
    <property type="project" value="InterPro"/>
</dbReference>
<dbReference type="PANTHER" id="PTHR11735">
    <property type="entry name" value="TRNA N6-ADENOSINE THREONYLCARBAMOYLTRANSFERASE"/>
    <property type="match status" value="1"/>
</dbReference>
<dbReference type="OrthoDB" id="9784166at2"/>
<feature type="domain" description="Gcp-like" evidence="1">
    <location>
        <begin position="29"/>
        <end position="226"/>
    </location>
</feature>
<dbReference type="InterPro" id="IPR000905">
    <property type="entry name" value="Gcp-like_dom"/>
</dbReference>
<dbReference type="InterPro" id="IPR022496">
    <property type="entry name" value="T6A_TsaB"/>
</dbReference>
<name>A0A1G6R6T0_9BACL</name>
<gene>
    <name evidence="2" type="ORF">SAMN04488112_12631</name>
</gene>
<dbReference type="STRING" id="1236220.SAMN04488112_12631"/>
<dbReference type="EMBL" id="FMZA01000026">
    <property type="protein sequence ID" value="SDD00113.1"/>
    <property type="molecule type" value="Genomic_DNA"/>
</dbReference>
<dbReference type="PANTHER" id="PTHR11735:SF11">
    <property type="entry name" value="TRNA THREONYLCARBAMOYLADENOSINE BIOSYNTHESIS PROTEIN TSAB"/>
    <property type="match status" value="1"/>
</dbReference>
<dbReference type="GO" id="GO:0005829">
    <property type="term" value="C:cytosol"/>
    <property type="evidence" value="ECO:0007669"/>
    <property type="project" value="TreeGrafter"/>
</dbReference>
<dbReference type="NCBIfam" id="TIGR03725">
    <property type="entry name" value="T6A_YeaZ"/>
    <property type="match status" value="1"/>
</dbReference>
<dbReference type="AlphaFoldDB" id="A0A1G6R6T0"/>
<proteinExistence type="predicted"/>
<dbReference type="RefSeq" id="WP_091572989.1">
    <property type="nucleotide sequence ID" value="NZ_FMZA01000026.1"/>
</dbReference>